<name>A0A9J5WMK1_SOLCO</name>
<organism evidence="1 2">
    <name type="scientific">Solanum commersonii</name>
    <name type="common">Commerson's wild potato</name>
    <name type="synonym">Commerson's nightshade</name>
    <dbReference type="NCBI Taxonomy" id="4109"/>
    <lineage>
        <taxon>Eukaryota</taxon>
        <taxon>Viridiplantae</taxon>
        <taxon>Streptophyta</taxon>
        <taxon>Embryophyta</taxon>
        <taxon>Tracheophyta</taxon>
        <taxon>Spermatophyta</taxon>
        <taxon>Magnoliopsida</taxon>
        <taxon>eudicotyledons</taxon>
        <taxon>Gunneridae</taxon>
        <taxon>Pentapetalae</taxon>
        <taxon>asterids</taxon>
        <taxon>lamiids</taxon>
        <taxon>Solanales</taxon>
        <taxon>Solanaceae</taxon>
        <taxon>Solanoideae</taxon>
        <taxon>Solaneae</taxon>
        <taxon>Solanum</taxon>
    </lineage>
</organism>
<keyword evidence="2" id="KW-1185">Reference proteome</keyword>
<dbReference type="EMBL" id="JACXVP010000011">
    <property type="protein sequence ID" value="KAG5576412.1"/>
    <property type="molecule type" value="Genomic_DNA"/>
</dbReference>
<dbReference type="AlphaFoldDB" id="A0A9J5WMK1"/>
<reference evidence="1 2" key="1">
    <citation type="submission" date="2020-09" db="EMBL/GenBank/DDBJ databases">
        <title>De no assembly of potato wild relative species, Solanum commersonii.</title>
        <authorList>
            <person name="Cho K."/>
        </authorList>
    </citation>
    <scope>NUCLEOTIDE SEQUENCE [LARGE SCALE GENOMIC DNA]</scope>
    <source>
        <strain evidence="1">LZ3.2</strain>
        <tissue evidence="1">Leaf</tissue>
    </source>
</reference>
<evidence type="ECO:0000313" key="2">
    <source>
        <dbReference type="Proteomes" id="UP000824120"/>
    </source>
</evidence>
<sequence>MYLLVIPISDAIFAKIFWGRPSRLYLLSRLVPMGKPTNFHGQTSLDAVNPPFCLILCVITLPLEPIGSDRSTSPFSMSNDCRSSRLVPTGKLAPFQGQTIPEMGKPPVLPIFLCYSPWIFW</sequence>
<comment type="caution">
    <text evidence="1">The sequence shown here is derived from an EMBL/GenBank/DDBJ whole genome shotgun (WGS) entry which is preliminary data.</text>
</comment>
<protein>
    <submittedName>
        <fullName evidence="1">Uncharacterized protein</fullName>
    </submittedName>
</protein>
<gene>
    <name evidence="1" type="ORF">H5410_056546</name>
</gene>
<evidence type="ECO:0000313" key="1">
    <source>
        <dbReference type="EMBL" id="KAG5576412.1"/>
    </source>
</evidence>
<proteinExistence type="predicted"/>
<accession>A0A9J5WMK1</accession>
<dbReference type="Proteomes" id="UP000824120">
    <property type="component" value="Chromosome 11"/>
</dbReference>